<name>A0A6N7R149_9BACI</name>
<dbReference type="EMBL" id="WJEE01000025">
    <property type="protein sequence ID" value="MRI67075.1"/>
    <property type="molecule type" value="Genomic_DNA"/>
</dbReference>
<dbReference type="CDD" id="cd01392">
    <property type="entry name" value="HTH_LacI"/>
    <property type="match status" value="1"/>
</dbReference>
<feature type="domain" description="HTH lacI-type" evidence="4">
    <location>
        <begin position="2"/>
        <end position="56"/>
    </location>
</feature>
<evidence type="ECO:0000256" key="3">
    <source>
        <dbReference type="ARBA" id="ARBA00023163"/>
    </source>
</evidence>
<dbReference type="Proteomes" id="UP000435187">
    <property type="component" value="Unassembled WGS sequence"/>
</dbReference>
<evidence type="ECO:0000313" key="6">
    <source>
        <dbReference type="Proteomes" id="UP000435187"/>
    </source>
</evidence>
<dbReference type="PANTHER" id="PTHR30146">
    <property type="entry name" value="LACI-RELATED TRANSCRIPTIONAL REPRESSOR"/>
    <property type="match status" value="1"/>
</dbReference>
<dbReference type="RefSeq" id="WP_153835695.1">
    <property type="nucleotide sequence ID" value="NZ_JBHUMW010000091.1"/>
</dbReference>
<keyword evidence="1" id="KW-0805">Transcription regulation</keyword>
<dbReference type="Gene3D" id="1.10.260.40">
    <property type="entry name" value="lambda repressor-like DNA-binding domains"/>
    <property type="match status" value="1"/>
</dbReference>
<keyword evidence="3" id="KW-0804">Transcription</keyword>
<evidence type="ECO:0000256" key="1">
    <source>
        <dbReference type="ARBA" id="ARBA00023015"/>
    </source>
</evidence>
<evidence type="ECO:0000259" key="4">
    <source>
        <dbReference type="PROSITE" id="PS50932"/>
    </source>
</evidence>
<organism evidence="5 6">
    <name type="scientific">Gracilibacillus thailandensis</name>
    <dbReference type="NCBI Taxonomy" id="563735"/>
    <lineage>
        <taxon>Bacteria</taxon>
        <taxon>Bacillati</taxon>
        <taxon>Bacillota</taxon>
        <taxon>Bacilli</taxon>
        <taxon>Bacillales</taxon>
        <taxon>Bacillaceae</taxon>
        <taxon>Gracilibacillus</taxon>
    </lineage>
</organism>
<keyword evidence="6" id="KW-1185">Reference proteome</keyword>
<dbReference type="Pfam" id="PF00356">
    <property type="entry name" value="LacI"/>
    <property type="match status" value="1"/>
</dbReference>
<comment type="caution">
    <text evidence="5">The sequence shown here is derived from an EMBL/GenBank/DDBJ whole genome shotgun (WGS) entry which is preliminary data.</text>
</comment>
<dbReference type="PANTHER" id="PTHR30146:SF109">
    <property type="entry name" value="HTH-TYPE TRANSCRIPTIONAL REGULATOR GALS"/>
    <property type="match status" value="1"/>
</dbReference>
<keyword evidence="2 5" id="KW-0238">DNA-binding</keyword>
<dbReference type="InterPro" id="IPR001761">
    <property type="entry name" value="Peripla_BP/Lac1_sug-bd_dom"/>
</dbReference>
<dbReference type="PROSITE" id="PS50932">
    <property type="entry name" value="HTH_LACI_2"/>
    <property type="match status" value="1"/>
</dbReference>
<dbReference type="GO" id="GO:0003700">
    <property type="term" value="F:DNA-binding transcription factor activity"/>
    <property type="evidence" value="ECO:0007669"/>
    <property type="project" value="TreeGrafter"/>
</dbReference>
<sequence length="329" mass="36914">MPNIKKVAEHAGVSIATVSRVLNGQKTVSPQTRIKVEKAIKQLNYEPSILGRNLRNSETRLLLVLIPNISNPFYSKIINGIENTALISNYNILLCETDSNPEREKIYFDLARKKMADGIISMDPQVDKETLIEMAEKHSIIQCSEYTLNSSIPYVTIDNENAAYLAVKHLLSLGHSKIAFINSDVKFTYARQREAGYKRALDEAGIDAKSDWIYYSQELDFVNGQQAMKKFLNLDEKITAIFAVSDLLAIGALKEINNNKLSVPDDIAVVGFDKIEFSNMTNPTLTTIEQPMYKMGNIAAKMIIEKIQGKEVENVILDHELVIRESTLG</sequence>
<proteinExistence type="predicted"/>
<reference evidence="5 6" key="1">
    <citation type="submission" date="2019-10" db="EMBL/GenBank/DDBJ databases">
        <title>Gracilibacillus salitolerans sp. nov., a moderate halophile isolated from a saline soil in northwest China.</title>
        <authorList>
            <person name="Gan L."/>
        </authorList>
    </citation>
    <scope>NUCLEOTIDE SEQUENCE [LARGE SCALE GENOMIC DNA]</scope>
    <source>
        <strain evidence="5 6">TP2-8</strain>
    </source>
</reference>
<dbReference type="SMART" id="SM00354">
    <property type="entry name" value="HTH_LACI"/>
    <property type="match status" value="1"/>
</dbReference>
<dbReference type="SUPFAM" id="SSF53822">
    <property type="entry name" value="Periplasmic binding protein-like I"/>
    <property type="match status" value="1"/>
</dbReference>
<evidence type="ECO:0000313" key="5">
    <source>
        <dbReference type="EMBL" id="MRI67075.1"/>
    </source>
</evidence>
<dbReference type="InterPro" id="IPR010982">
    <property type="entry name" value="Lambda_DNA-bd_dom_sf"/>
</dbReference>
<dbReference type="GO" id="GO:0000976">
    <property type="term" value="F:transcription cis-regulatory region binding"/>
    <property type="evidence" value="ECO:0007669"/>
    <property type="project" value="TreeGrafter"/>
</dbReference>
<dbReference type="AlphaFoldDB" id="A0A6N7R149"/>
<dbReference type="CDD" id="cd06284">
    <property type="entry name" value="PBP1_LacI-like"/>
    <property type="match status" value="1"/>
</dbReference>
<evidence type="ECO:0000256" key="2">
    <source>
        <dbReference type="ARBA" id="ARBA00023125"/>
    </source>
</evidence>
<protein>
    <submittedName>
        <fullName evidence="5">LacI family DNA-binding transcriptional regulator</fullName>
    </submittedName>
</protein>
<dbReference type="InterPro" id="IPR028082">
    <property type="entry name" value="Peripla_BP_I"/>
</dbReference>
<gene>
    <name evidence="5" type="ORF">GH885_12095</name>
</gene>
<dbReference type="InterPro" id="IPR000843">
    <property type="entry name" value="HTH_LacI"/>
</dbReference>
<dbReference type="Gene3D" id="3.40.50.2300">
    <property type="match status" value="2"/>
</dbReference>
<dbReference type="Pfam" id="PF00532">
    <property type="entry name" value="Peripla_BP_1"/>
    <property type="match status" value="1"/>
</dbReference>
<accession>A0A6N7R149</accession>
<dbReference type="SUPFAM" id="SSF47413">
    <property type="entry name" value="lambda repressor-like DNA-binding domains"/>
    <property type="match status" value="1"/>
</dbReference>